<keyword evidence="4" id="KW-0645">Protease</keyword>
<dbReference type="InterPro" id="IPR001300">
    <property type="entry name" value="Peptidase_C2_calpain_cat"/>
</dbReference>
<dbReference type="Gene3D" id="2.150.10.10">
    <property type="entry name" value="Serralysin-like metalloprotease, C-terminal"/>
    <property type="match status" value="1"/>
</dbReference>
<dbReference type="RefSeq" id="WP_194536738.1">
    <property type="nucleotide sequence ID" value="NZ_JACEFB010000002.1"/>
</dbReference>
<dbReference type="InterPro" id="IPR038765">
    <property type="entry name" value="Papain-like_cys_pep_sf"/>
</dbReference>
<evidence type="ECO:0000256" key="2">
    <source>
        <dbReference type="ARBA" id="ARBA00007623"/>
    </source>
</evidence>
<dbReference type="PANTHER" id="PTHR38340">
    <property type="entry name" value="S-LAYER PROTEIN"/>
    <property type="match status" value="1"/>
</dbReference>
<feature type="active site" evidence="4">
    <location>
        <position position="416"/>
    </location>
</feature>
<dbReference type="GO" id="GO:0004198">
    <property type="term" value="F:calcium-dependent cysteine-type endopeptidase activity"/>
    <property type="evidence" value="ECO:0007669"/>
    <property type="project" value="InterPro"/>
</dbReference>
<comment type="caution">
    <text evidence="6">The sequence shown here is derived from an EMBL/GenBank/DDBJ whole genome shotgun (WGS) entry which is preliminary data.</text>
</comment>
<keyword evidence="7" id="KW-1185">Reference proteome</keyword>
<gene>
    <name evidence="6" type="ORF">H0921_03915</name>
</gene>
<name>A0A7V9AAN1_9BACT</name>
<dbReference type="SUPFAM" id="SSF51120">
    <property type="entry name" value="beta-Roll"/>
    <property type="match status" value="1"/>
</dbReference>
<dbReference type="Pfam" id="PF00353">
    <property type="entry name" value="HemolysinCabind"/>
    <property type="match status" value="1"/>
</dbReference>
<dbReference type="InterPro" id="IPR000169">
    <property type="entry name" value="Pept_cys_AS"/>
</dbReference>
<evidence type="ECO:0000256" key="3">
    <source>
        <dbReference type="ARBA" id="ARBA00022525"/>
    </source>
</evidence>
<dbReference type="Proteomes" id="UP000542342">
    <property type="component" value="Unassembled WGS sequence"/>
</dbReference>
<dbReference type="PANTHER" id="PTHR38340:SF1">
    <property type="entry name" value="S-LAYER PROTEIN"/>
    <property type="match status" value="1"/>
</dbReference>
<evidence type="ECO:0000313" key="7">
    <source>
        <dbReference type="Proteomes" id="UP000542342"/>
    </source>
</evidence>
<dbReference type="PROSITE" id="PS50203">
    <property type="entry name" value="CALPAIN_CAT"/>
    <property type="match status" value="1"/>
</dbReference>
<feature type="active site" evidence="4">
    <location>
        <position position="393"/>
    </location>
</feature>
<dbReference type="PROSITE" id="PS00139">
    <property type="entry name" value="THIOL_PROTEASE_CYS"/>
    <property type="match status" value="1"/>
</dbReference>
<accession>A0A7V9AAN1</accession>
<proteinExistence type="inferred from homology"/>
<keyword evidence="4" id="KW-0788">Thiol protease</keyword>
<keyword evidence="4" id="KW-0378">Hydrolase</keyword>
<dbReference type="SUPFAM" id="SSF54001">
    <property type="entry name" value="Cysteine proteinases"/>
    <property type="match status" value="1"/>
</dbReference>
<evidence type="ECO:0000256" key="4">
    <source>
        <dbReference type="PROSITE-ProRule" id="PRU00239"/>
    </source>
</evidence>
<dbReference type="GO" id="GO:0006508">
    <property type="term" value="P:proteolysis"/>
    <property type="evidence" value="ECO:0007669"/>
    <property type="project" value="UniProtKB-KW"/>
</dbReference>
<protein>
    <recommendedName>
        <fullName evidence="5">Calpain catalytic domain-containing protein</fullName>
    </recommendedName>
</protein>
<dbReference type="EMBL" id="JACEFB010000002">
    <property type="protein sequence ID" value="MBA2225306.1"/>
    <property type="molecule type" value="Genomic_DNA"/>
</dbReference>
<dbReference type="InterPro" id="IPR022684">
    <property type="entry name" value="Calpain_cysteine_protease"/>
</dbReference>
<comment type="subcellular location">
    <subcellularLocation>
        <location evidence="1">Secreted</location>
    </subcellularLocation>
</comment>
<dbReference type="GO" id="GO:0005576">
    <property type="term" value="C:extracellular region"/>
    <property type="evidence" value="ECO:0007669"/>
    <property type="project" value="UniProtKB-SubCell"/>
</dbReference>
<feature type="domain" description="Calpain catalytic" evidence="5">
    <location>
        <begin position="211"/>
        <end position="434"/>
    </location>
</feature>
<sequence>MRDLIANRTWSYVASAVQRIDVYGGRGEDAITAVGPAAARLVRMYGNAGQDLLQARGAGRIVAYGGAGHDTLRGGESTDRLSGEGGNDWIHGNGGNDVLTGGAGNDWLNGGAGANAVFGSSGDDTIITLNDLVGDVVDPGLGFDVIWVDKNGSLTDNVSTATAADTVNAVEAFGNPGADRTLDGDRLVDPALLPQTASGQNFYYERFDGRPLFGPSGPHINDIQQGALGDCWFLASLASMAYANPDSIKSMVVDFGDGTYGVRFGSAFYRVDNDLPVSRYGDQFLSYTAFGLGGSMWAPIIEKAFTFHRQPGANSYSSIEGGFTIDAYNAYQLPDTGAIAFHSSFSFGLPAFANAASLGAGIKSLLYPSNPNTRYAVTIGIHISTSNYLISNHQYVVTGVDLDGLTGEVLNVHLRNPWRIDGGTTAYGNPNDGDIVISIDELYNCQGFCTLEFARVS</sequence>
<evidence type="ECO:0000256" key="1">
    <source>
        <dbReference type="ARBA" id="ARBA00004613"/>
    </source>
</evidence>
<dbReference type="PRINTS" id="PR00704">
    <property type="entry name" value="CALPAIN"/>
</dbReference>
<dbReference type="AlphaFoldDB" id="A0A7V9AAN1"/>
<dbReference type="GO" id="GO:0005509">
    <property type="term" value="F:calcium ion binding"/>
    <property type="evidence" value="ECO:0007669"/>
    <property type="project" value="InterPro"/>
</dbReference>
<dbReference type="InterPro" id="IPR001343">
    <property type="entry name" value="Hemolysn_Ca-bd"/>
</dbReference>
<dbReference type="PROSITE" id="PS00330">
    <property type="entry name" value="HEMOLYSIN_CALCIUM"/>
    <property type="match status" value="1"/>
</dbReference>
<feature type="active site" evidence="4">
    <location>
        <position position="231"/>
    </location>
</feature>
<keyword evidence="3" id="KW-0964">Secreted</keyword>
<reference evidence="6 7" key="1">
    <citation type="submission" date="2020-07" db="EMBL/GenBank/DDBJ databases">
        <title>Thermogemmata thermophila gen. nov., sp. nov., a novel moderate thermophilic planctomycete from a Kamchatka hot spring.</title>
        <authorList>
            <person name="Elcheninov A.G."/>
            <person name="Podosokorskaya O.A."/>
            <person name="Kovaleva O.L."/>
            <person name="Novikov A."/>
            <person name="Bonch-Osmolovskaya E.A."/>
            <person name="Toshchakov S.V."/>
            <person name="Kublanov I.V."/>
        </authorList>
    </citation>
    <scope>NUCLEOTIDE SEQUENCE [LARGE SCALE GENOMIC DNA]</scope>
    <source>
        <strain evidence="6 7">2918</strain>
    </source>
</reference>
<dbReference type="InterPro" id="IPR018511">
    <property type="entry name" value="Hemolysin-typ_Ca-bd_CS"/>
</dbReference>
<dbReference type="SMART" id="SM00230">
    <property type="entry name" value="CysPc"/>
    <property type="match status" value="1"/>
</dbReference>
<dbReference type="InterPro" id="IPR050557">
    <property type="entry name" value="RTX_toxin/Mannuronan_C5-epim"/>
</dbReference>
<evidence type="ECO:0000259" key="5">
    <source>
        <dbReference type="PROSITE" id="PS50203"/>
    </source>
</evidence>
<dbReference type="Pfam" id="PF00648">
    <property type="entry name" value="Peptidase_C2"/>
    <property type="match status" value="1"/>
</dbReference>
<organism evidence="6 7">
    <name type="scientific">Thermogemmata fonticola</name>
    <dbReference type="NCBI Taxonomy" id="2755323"/>
    <lineage>
        <taxon>Bacteria</taxon>
        <taxon>Pseudomonadati</taxon>
        <taxon>Planctomycetota</taxon>
        <taxon>Planctomycetia</taxon>
        <taxon>Gemmatales</taxon>
        <taxon>Gemmataceae</taxon>
        <taxon>Thermogemmata</taxon>
    </lineage>
</organism>
<evidence type="ECO:0000313" key="6">
    <source>
        <dbReference type="EMBL" id="MBA2225306.1"/>
    </source>
</evidence>
<dbReference type="PRINTS" id="PR00313">
    <property type="entry name" value="CABNDNGRPT"/>
</dbReference>
<dbReference type="InterPro" id="IPR011049">
    <property type="entry name" value="Serralysin-like_metalloprot_C"/>
</dbReference>
<comment type="similarity">
    <text evidence="2">Belongs to the peptidase C2 family.</text>
</comment>